<dbReference type="AlphaFoldDB" id="A0A377Z559"/>
<gene>
    <name evidence="1" type="primary">recD_2</name>
    <name evidence="1" type="ORF">NCTC9504_01433</name>
</gene>
<accession>A0A377Z559</accession>
<dbReference type="Proteomes" id="UP000254020">
    <property type="component" value="Unassembled WGS sequence"/>
</dbReference>
<dbReference type="Gene3D" id="3.40.50.300">
    <property type="entry name" value="P-loop containing nucleotide triphosphate hydrolases"/>
    <property type="match status" value="1"/>
</dbReference>
<keyword evidence="1" id="KW-0378">Hydrolase</keyword>
<sequence length="76" mass="8654">MWRNELTVARFFNEANRVLEMDEARLASTLNALFPATGETDWQKVAAAVALTRRISVISAVPGPGRPPPWRSFWRR</sequence>
<dbReference type="InterPro" id="IPR027417">
    <property type="entry name" value="P-loop_NTPase"/>
</dbReference>
<evidence type="ECO:0000313" key="2">
    <source>
        <dbReference type="Proteomes" id="UP000254020"/>
    </source>
</evidence>
<reference evidence="1 2" key="1">
    <citation type="submission" date="2018-06" db="EMBL/GenBank/DDBJ databases">
        <authorList>
            <consortium name="Pathogen Informatics"/>
            <person name="Doyle S."/>
        </authorList>
    </citation>
    <scope>NUCLEOTIDE SEQUENCE [LARGE SCALE GENOMIC DNA]</scope>
    <source>
        <strain evidence="1 2">NCTC9504</strain>
    </source>
</reference>
<proteinExistence type="predicted"/>
<dbReference type="EC" id="3.1.11.5" evidence="1"/>
<name>A0A377Z559_KLEPN</name>
<dbReference type="GO" id="GO:0008854">
    <property type="term" value="F:exodeoxyribonuclease V activity"/>
    <property type="evidence" value="ECO:0007669"/>
    <property type="project" value="UniProtKB-EC"/>
</dbReference>
<protein>
    <submittedName>
        <fullName evidence="1">Exodeoxyribonuclease V subunit alpha</fullName>
        <ecNumber evidence="1">3.1.11.5</ecNumber>
    </submittedName>
</protein>
<evidence type="ECO:0000313" key="1">
    <source>
        <dbReference type="EMBL" id="STU61285.1"/>
    </source>
</evidence>
<organism evidence="1 2">
    <name type="scientific">Klebsiella pneumoniae subsp. pneumoniae</name>
    <dbReference type="NCBI Taxonomy" id="72407"/>
    <lineage>
        <taxon>Bacteria</taxon>
        <taxon>Pseudomonadati</taxon>
        <taxon>Pseudomonadota</taxon>
        <taxon>Gammaproteobacteria</taxon>
        <taxon>Enterobacterales</taxon>
        <taxon>Enterobacteriaceae</taxon>
        <taxon>Klebsiella/Raoultella group</taxon>
        <taxon>Klebsiella</taxon>
        <taxon>Klebsiella pneumoniae complex</taxon>
    </lineage>
</organism>
<dbReference type="EMBL" id="UGMA01000005">
    <property type="protein sequence ID" value="STU61285.1"/>
    <property type="molecule type" value="Genomic_DNA"/>
</dbReference>